<accession>A0ABZ0KP45</accession>
<reference evidence="1 2" key="1">
    <citation type="journal article" date="2021" name="J. Microbiol. Biotechnol.">
        <title>An Efficient Markerless Deletion System Suitable for the Industrial Strains of Streptomyces.</title>
        <authorList>
            <person name="Dong J."/>
            <person name="Wei J."/>
            <person name="Li H."/>
            <person name="Zhao S."/>
            <person name="Guan W."/>
        </authorList>
    </citation>
    <scope>NUCLEOTIDE SEQUENCE [LARGE SCALE GENOMIC DNA]</scope>
    <source>
        <strain evidence="1 2">CICC 11043</strain>
    </source>
</reference>
<dbReference type="Gene3D" id="1.25.40.10">
    <property type="entry name" value="Tetratricopeptide repeat domain"/>
    <property type="match status" value="1"/>
</dbReference>
<dbReference type="Pfam" id="PF13374">
    <property type="entry name" value="TPR_10"/>
    <property type="match status" value="1"/>
</dbReference>
<evidence type="ECO:0000313" key="1">
    <source>
        <dbReference type="EMBL" id="WOT39589.1"/>
    </source>
</evidence>
<keyword evidence="2" id="KW-1185">Reference proteome</keyword>
<dbReference type="InterPro" id="IPR011990">
    <property type="entry name" value="TPR-like_helical_dom_sf"/>
</dbReference>
<proteinExistence type="predicted"/>
<name>A0ABZ0KP45_STRC4</name>
<dbReference type="EMBL" id="CP137524">
    <property type="protein sequence ID" value="WOT39589.1"/>
    <property type="molecule type" value="Genomic_DNA"/>
</dbReference>
<dbReference type="Proteomes" id="UP001305002">
    <property type="component" value="Chromosome"/>
</dbReference>
<sequence length="125" mass="13939">MTAGHLHAAVRPELRPRLLQVVEYLMASEQHRDAHTLIVSLRRTWSEAIGADHPDCLRLASALAVMLNYLGANEEAYGVHQDNVLRHRRVLGPNHPDTIASEYNMGPFTVAATRGRSKLPSRVAR</sequence>
<reference evidence="1 2" key="2">
    <citation type="journal article" date="2024" name="Microb. Biotechnol.">
        <title>The involvement of multiple ABC transporters in daunorubicin efflux in Streptomyces coeruleorubidus.</title>
        <authorList>
            <person name="Dong J."/>
            <person name="Ning J."/>
            <person name="Tian Y."/>
            <person name="Li H."/>
            <person name="Chen H."/>
            <person name="Guan W."/>
        </authorList>
    </citation>
    <scope>NUCLEOTIDE SEQUENCE [LARGE SCALE GENOMIC DNA]</scope>
    <source>
        <strain evidence="1 2">CICC 11043</strain>
    </source>
</reference>
<evidence type="ECO:0000313" key="2">
    <source>
        <dbReference type="Proteomes" id="UP001305002"/>
    </source>
</evidence>
<protein>
    <submittedName>
        <fullName evidence="1">Tetratricopeptide repeat protein</fullName>
    </submittedName>
</protein>
<organism evidence="1 2">
    <name type="scientific">Streptomyces coeruleorubidus</name>
    <dbReference type="NCBI Taxonomy" id="116188"/>
    <lineage>
        <taxon>Bacteria</taxon>
        <taxon>Bacillati</taxon>
        <taxon>Actinomycetota</taxon>
        <taxon>Actinomycetes</taxon>
        <taxon>Kitasatosporales</taxon>
        <taxon>Streptomycetaceae</taxon>
        <taxon>Streptomyces</taxon>
    </lineage>
</organism>
<gene>
    <name evidence="1" type="ORF">R5U08_38115</name>
</gene>